<protein>
    <submittedName>
        <fullName evidence="2">Uncharacterized protein</fullName>
    </submittedName>
</protein>
<feature type="transmembrane region" description="Helical" evidence="1">
    <location>
        <begin position="64"/>
        <end position="82"/>
    </location>
</feature>
<keyword evidence="3" id="KW-1185">Reference proteome</keyword>
<name>R0MHV3_NOSB1</name>
<evidence type="ECO:0000256" key="1">
    <source>
        <dbReference type="SAM" id="Phobius"/>
    </source>
</evidence>
<dbReference type="VEuPathDB" id="MicrosporidiaDB:NBO_460g0010"/>
<accession>R0MHV3</accession>
<reference evidence="2 3" key="1">
    <citation type="journal article" date="2013" name="BMC Genomics">
        <title>Comparative genomics of parasitic silkworm microsporidia reveal an association between genome expansion and host adaptation.</title>
        <authorList>
            <person name="Pan G."/>
            <person name="Xu J."/>
            <person name="Li T."/>
            <person name="Xia Q."/>
            <person name="Liu S.L."/>
            <person name="Zhang G."/>
            <person name="Li S."/>
            <person name="Li C."/>
            <person name="Liu H."/>
            <person name="Yang L."/>
            <person name="Liu T."/>
            <person name="Zhang X."/>
            <person name="Wu Z."/>
            <person name="Fan W."/>
            <person name="Dang X."/>
            <person name="Xiang H."/>
            <person name="Tao M."/>
            <person name="Li Y."/>
            <person name="Hu J."/>
            <person name="Li Z."/>
            <person name="Lin L."/>
            <person name="Luo J."/>
            <person name="Geng L."/>
            <person name="Wang L."/>
            <person name="Long M."/>
            <person name="Wan Y."/>
            <person name="He N."/>
            <person name="Zhang Z."/>
            <person name="Lu C."/>
            <person name="Keeling P.J."/>
            <person name="Wang J."/>
            <person name="Xiang Z."/>
            <person name="Zhou Z."/>
        </authorList>
    </citation>
    <scope>NUCLEOTIDE SEQUENCE [LARGE SCALE GENOMIC DNA]</scope>
    <source>
        <strain evidence="3">CQ1 / CVCC 102059</strain>
    </source>
</reference>
<dbReference type="EMBL" id="KB909368">
    <property type="protein sequence ID" value="EOB12353.1"/>
    <property type="molecule type" value="Genomic_DNA"/>
</dbReference>
<feature type="transmembrane region" description="Helical" evidence="1">
    <location>
        <begin position="38"/>
        <end position="58"/>
    </location>
</feature>
<evidence type="ECO:0000313" key="2">
    <source>
        <dbReference type="EMBL" id="EOB12353.1"/>
    </source>
</evidence>
<keyword evidence="1" id="KW-0472">Membrane</keyword>
<gene>
    <name evidence="2" type="ORF">NBO_460g0010</name>
</gene>
<dbReference type="HOGENOM" id="CLU_2250846_0_0_1"/>
<keyword evidence="1" id="KW-1133">Transmembrane helix</keyword>
<sequence length="104" mass="12554">MIYAIIHRETYFKSISTIYKLQNNDLLGKQKVYIRRILYPYVLCSMAISRLIFTESLFYEDYELYSIIFYLHSIVIETFYTFQSSIKFVLKSNLYKDVKNDTLV</sequence>
<dbReference type="Proteomes" id="UP000016927">
    <property type="component" value="Unassembled WGS sequence"/>
</dbReference>
<evidence type="ECO:0000313" key="3">
    <source>
        <dbReference type="Proteomes" id="UP000016927"/>
    </source>
</evidence>
<keyword evidence="1" id="KW-0812">Transmembrane</keyword>
<dbReference type="AlphaFoldDB" id="R0MHV3"/>
<organism evidence="2 3">
    <name type="scientific">Nosema bombycis (strain CQ1 / CVCC 102059)</name>
    <name type="common">Microsporidian parasite</name>
    <name type="synonym">Pebrine of silkworm</name>
    <dbReference type="NCBI Taxonomy" id="578461"/>
    <lineage>
        <taxon>Eukaryota</taxon>
        <taxon>Fungi</taxon>
        <taxon>Fungi incertae sedis</taxon>
        <taxon>Microsporidia</taxon>
        <taxon>Nosematidae</taxon>
        <taxon>Nosema</taxon>
    </lineage>
</organism>
<proteinExistence type="predicted"/>